<dbReference type="GO" id="GO:0035267">
    <property type="term" value="C:NuA4 histone acetyltransferase complex"/>
    <property type="evidence" value="ECO:0007669"/>
    <property type="project" value="TreeGrafter"/>
</dbReference>
<feature type="region of interest" description="Disordered" evidence="1">
    <location>
        <begin position="1905"/>
        <end position="2017"/>
    </location>
</feature>
<gene>
    <name evidence="3" type="ORF">NDN08_007568</name>
</gene>
<feature type="region of interest" description="Disordered" evidence="1">
    <location>
        <begin position="2089"/>
        <end position="2164"/>
    </location>
</feature>
<feature type="domain" description="FAT" evidence="2">
    <location>
        <begin position="2634"/>
        <end position="3234"/>
    </location>
</feature>
<name>A0AAV8V1H7_9RHOD</name>
<comment type="caution">
    <text evidence="3">The sequence shown here is derived from an EMBL/GenBank/DDBJ whole genome shotgun (WGS) entry which is preliminary data.</text>
</comment>
<proteinExistence type="predicted"/>
<dbReference type="InterPro" id="IPR046805">
    <property type="entry name" value="Tra1_ring"/>
</dbReference>
<dbReference type="InterPro" id="IPR016024">
    <property type="entry name" value="ARM-type_fold"/>
</dbReference>
<dbReference type="Pfam" id="PF20206">
    <property type="entry name" value="Tra1_ring"/>
    <property type="match status" value="1"/>
</dbReference>
<dbReference type="GO" id="GO:0000124">
    <property type="term" value="C:SAGA complex"/>
    <property type="evidence" value="ECO:0007669"/>
    <property type="project" value="TreeGrafter"/>
</dbReference>
<organism evidence="3 4">
    <name type="scientific">Rhodosorus marinus</name>
    <dbReference type="NCBI Taxonomy" id="101924"/>
    <lineage>
        <taxon>Eukaryota</taxon>
        <taxon>Rhodophyta</taxon>
        <taxon>Stylonematophyceae</taxon>
        <taxon>Stylonematales</taxon>
        <taxon>Stylonemataceae</taxon>
        <taxon>Rhodosorus</taxon>
    </lineage>
</organism>
<feature type="region of interest" description="Disordered" evidence="1">
    <location>
        <begin position="3130"/>
        <end position="3165"/>
    </location>
</feature>
<reference evidence="3 4" key="1">
    <citation type="journal article" date="2023" name="Nat. Commun.">
        <title>Origin of minicircular mitochondrial genomes in red algae.</title>
        <authorList>
            <person name="Lee Y."/>
            <person name="Cho C.H."/>
            <person name="Lee Y.M."/>
            <person name="Park S.I."/>
            <person name="Yang J.H."/>
            <person name="West J.A."/>
            <person name="Bhattacharya D."/>
            <person name="Yoon H.S."/>
        </authorList>
    </citation>
    <scope>NUCLEOTIDE SEQUENCE [LARGE SCALE GENOMIC DNA]</scope>
    <source>
        <strain evidence="3 4">CCMP1338</strain>
        <tissue evidence="3">Whole cell</tissue>
    </source>
</reference>
<feature type="region of interest" description="Disordered" evidence="1">
    <location>
        <begin position="3449"/>
        <end position="3475"/>
    </location>
</feature>
<keyword evidence="4" id="KW-1185">Reference proteome</keyword>
<dbReference type="PANTHER" id="PTHR11139">
    <property type="entry name" value="ATAXIA TELANGIECTASIA MUTATED ATM -RELATED"/>
    <property type="match status" value="1"/>
</dbReference>
<dbReference type="Proteomes" id="UP001157974">
    <property type="component" value="Unassembled WGS sequence"/>
</dbReference>
<dbReference type="GO" id="GO:0006355">
    <property type="term" value="P:regulation of DNA-templated transcription"/>
    <property type="evidence" value="ECO:0007669"/>
    <property type="project" value="TreeGrafter"/>
</dbReference>
<feature type="compositionally biased region" description="Polar residues" evidence="1">
    <location>
        <begin position="3262"/>
        <end position="3280"/>
    </location>
</feature>
<dbReference type="Pfam" id="PF02259">
    <property type="entry name" value="FAT"/>
    <property type="match status" value="1"/>
</dbReference>
<dbReference type="InterPro" id="IPR050517">
    <property type="entry name" value="DDR_Repair_Kinase"/>
</dbReference>
<evidence type="ECO:0000313" key="4">
    <source>
        <dbReference type="Proteomes" id="UP001157974"/>
    </source>
</evidence>
<dbReference type="Pfam" id="PF20175">
    <property type="entry name" value="Tra1_central"/>
    <property type="match status" value="1"/>
</dbReference>
<evidence type="ECO:0000313" key="3">
    <source>
        <dbReference type="EMBL" id="KAJ8907457.1"/>
    </source>
</evidence>
<dbReference type="PROSITE" id="PS51189">
    <property type="entry name" value="FAT"/>
    <property type="match status" value="1"/>
</dbReference>
<dbReference type="PANTHER" id="PTHR11139:SF1">
    <property type="entry name" value="TRANSFORMATION_TRANSCRIPTION DOMAIN-ASSOCIATED PROTEIN"/>
    <property type="match status" value="1"/>
</dbReference>
<feature type="region of interest" description="Disordered" evidence="1">
    <location>
        <begin position="3326"/>
        <end position="3347"/>
    </location>
</feature>
<dbReference type="GO" id="GO:0006281">
    <property type="term" value="P:DNA repair"/>
    <property type="evidence" value="ECO:0007669"/>
    <property type="project" value="TreeGrafter"/>
</dbReference>
<dbReference type="EMBL" id="JAMWBK010000002">
    <property type="protein sequence ID" value="KAJ8907457.1"/>
    <property type="molecule type" value="Genomic_DNA"/>
</dbReference>
<feature type="compositionally biased region" description="Polar residues" evidence="1">
    <location>
        <begin position="2118"/>
        <end position="2155"/>
    </location>
</feature>
<feature type="compositionally biased region" description="Polar residues" evidence="1">
    <location>
        <begin position="1905"/>
        <end position="1914"/>
    </location>
</feature>
<evidence type="ECO:0000259" key="2">
    <source>
        <dbReference type="PROSITE" id="PS51189"/>
    </source>
</evidence>
<feature type="region of interest" description="Disordered" evidence="1">
    <location>
        <begin position="3262"/>
        <end position="3291"/>
    </location>
</feature>
<sequence length="3508" mass="395139">MVRKLNFVAQAQALMNPSLAPEERLKLVNEVRENIEVGHSPEYALFLQSMFPALRRVLEEITKPQFVDGPVQKTRHLVLDILHRVPYNEVFRQYVRPLGQLAMSMLQKENEENAVICLRIIFDLYKSFKQSLKEQVQAFLTFVCTLYNNFPRTVEINLGNSSQGHSSEGKIAKSTESFKVMIECPMIVMVLLQLYQDLLMQPSIKILLPLMIKTIEIRAPHGAANKKAVYQEFIAAQVKTVSFLSYLLRHFRELMDQYKVTIPKSIVQVLAACPGDAVASRKELLVATKHILNTEFRQGFYDQIQMFLDEKVLIGTGRAAYETLRPLAYSFLAELVHHVRSALNHNQFSLIIYIFSTNVHDPSLSYVIKTTSVRLLANLVESIYHKSDMKDEEKRQLLVRIVDTIVNKYSSMTVQVPRILKRIEDSKKPESKDSRLLPLTEEPLTDPLRELNDAKQLLKALTLGLKTVVWSVNNLTLPTQSGVPSRHKKGLLEEECVMLAKMMTSVPECFKLYGYRSGDEETKAREEKEILDNFALVFTYIEPRNFQDIFGSRMQQLYEYMVYNAAALTIPQRFLAYPNISKFFADILLNFLVKKLPNLSVSEKTEAEQKTISRLFKMVFASVQIMTAENEPVLKLHLSSIVHGCIRHSTSSEDPINWLNLLRALFKSLRGGKYDLSCKEFVPLLVPVLEALTKLLRSPHGVANRDLLIELILIVPARPSTILPHLAKYHIKAIIAALQAGNDLVVSLGLTTLEFWIDNLQPEFLASALESVEKGLMTELWRLLKPGVGQYRQPVLRILGKLGGRNRRIASELHAVKCREIPESRIGLLLSWTNGTDFKVDVDTVAETCVSIILDGVEDDRRKFAVLEKHAAFEILQVLASLFVGGGTEGRALRRPSSQKGNGTLVKVASRDRRSVDHGLVKSVFHALLVACGDGEVEYDEEAKTFVKNLCTHFASLHVLQLAGSSRPAAFLPIATVSGSFSDSSDLDPDMFLDALVASACSEAREHAAEGIANLTVFVEAMLDEGSSASCLPGIGALLGRLSHCCYQADWRARWAGVVGIRKLLPLCPKELFALRNGIWGEANLIRSLLNVMKYSYAEYLGPITPEAKEAVKDVLRNKRQYEGDERTRLRRELANSLAVELCSESEDVRECAESGLQLLAELENQRTSAVLQLVKDQILRSFTKRPLRTLPWLNQIGQVSALTFCVRHRPMFANEMVSVNPTTPRAIFTGALEILEDSTVANLVEVEDAKVNYLVDKNFVALNTVSLLLPLRLKCVELLCEVTASFPKLRLSDSQNEELHQKMLTVFFHSLQSRREPIVKVAKQALKNVIEHDNLQKNLLATNLRPILFKLGDPSKLNVQYLQCLAGVLETLSHWFNVMLGDKLLQHLKYWTDAAAAVNRRQAPDPLVAAAILDLLHLLPPQANTFLEKMVHSVIKLEQLLDNARPGAAHLGLKGRDAASTSPYREPLLKFCNVHAEEACQFFLQRESGQIRHLFLCLISADDAGPLRLKLEQKKKDIIQLMRPRSEGPSKSSIYGLKIIEAISRENPEWLGNNRDVFDCLLLTWRSQERQERLKREEILPLEQLRESEMLAQCFLRYCRRHHEEVSVLFTILSVFSIRSRSDFTFIKDYYMDYIPEHYSVQHRKEIVVCFLGLYMDSTVPHEEKVHALQFLIIPMLEKSFKAGETSSILDEEIIGRIVRDLLVFRGLNATDEYLSAELLQLSILVMQYMPNECQQHRKDLISLGWNHLKKDNITARNWAFLSVSRFFIAYTAPDKVILQVYYALLRAFQPEGRARVRQALDVLVPALPHKLPHDRKENKYPIWIRYTMRVMVEEGHSIQNLIHIYYLIVRHGDLFYGSRAQFVPQMLSKLNHLTSTNFQSPENRRLALDMTKLILDWEEKQIDQSATGTAQGSDGAVLGSKRDRDEDEAKAADPAAKLRRTDANEHPSTASTSDQEAKGKAQITKPSRQACGTREVEAAAAKESTAQVNSESKPKPAELAPAKTERGAEANPSTAEEEFKLSEFMVDKLLSSLISVMLLKSDLRERNLIAERCKVLIQRALRLWPKTPVSLNSRVEKLLAPTPEAQIKGKLLKAEPTGQTQGSRGVPQPGAGRGAQVQNVMNVPSRVATTTTTPRVGMQQKTSPDTSRSAQSEAKSEAHSRNDLQEKRLALKIVLDVSHVLIDHQAALFVKVNADAIKAMVKAAMISGVVPLVDSSCSLLERVLEACPPVKADLSEAICKDIASNLSKCLKGADKVGVYASLKILTIFQQAYPRVVGLHLSELENIHSTLSDGVRPLPRSQTESHQVAAAKSRTTEKEKLEAKLDCDCLCMCMSLLSSCLQTHAESKKKFFKNLFNVIEKCNNVAVLIEVVKLISKWVEIRPGSEGDYFSVKEKSQLLLRTSVFERLPAPEAGELQTACLMIVYRIFGGEGEEKKRTELMSKLERYFMLGLRSSDLDTRRKFLAMFGETVRASPTNHIEYIILHQEWQPLRDSFWIEQATELLLLEVSQGSLKLETGFPSFPAGAQSESEKLMTTMLLESSKPADLNAMLMKSLRSLVQVNPSIAHQTWIQLFPRAWENLEEPVLSNLERGLCQLLAKEYHGSQMNRDRNVIQSWLEGLIRLDRPPVLDANLIAHLAQRFNSWHCGCQLLEKQLAGNPSDTDRENLQDALCSLLTQLNEGDLVAGIWKQRANVPETSSGLISQLTGDHSAAQDYFLEAMGKAQNGRLAKDAKKAEVFLWEERWIESAKQMSQWDMLTEFSRSVTHASLLHECLWRIPEWAALRELTFKHTIEDDTQLRIYQAYYHLQENKGDYADQSNSNKIDYVEQSIARGMQKALYHWTSLPQGSGIDPFIPSLVKFQQLVELHESSKILSEMNTYLQPEANSEKPIDNIRNYFAMWRERMPNTWDEPLVWSDLLTWRHHVYTAITNSIQALKDSGLRDYNQSIMSLSVNETAHSVNSFARMCRKQNLLDCCINALQGFYPYRSMHYDDLLVKTKQQVKAYLHGPQNVDNPLQTGLNLISTSAVDRLSKRQTAQLFALKGDLCRALGNSEEANQAYATATTTAPEQASGWFAWAQHCDRVYVENRSDLSWAEAASVCYFQSVRFGSRRGRRHLSRVLNFLSQGADVRRSKKGPDRGKDASVGVPSFANQTPQQTAEDPKDIEKGADGGGIFVVFERFQDVLPPWVWLPWIQQLIPMLARGEALQARAILIRVAQQYPQAIFYQLRAFSEEYKPAGRATPGFTAEALNAPRANTQYLLPSASQSKRGESLQTAQQDAAKSKENAAKSLQTQQAAVRAVKSAENMKGAAAAKAQKQLEELAKKRQELQRKAQEDQKKLQELTRQEGKLAESAASMNVAAKTPFDHADVILAQLVRHNSQTLYFELEAICQHMAERLKPVAEETLLGLMNALLHRCYHLQAPGKEVGQPLRTALEEVSRMYFGTHTQRSTAGAPHNVQGLRTGSGGDLGALSPRATRNRAAARAESPAWFVDHWGKFDLCTAGCGNA</sequence>
<dbReference type="InterPro" id="IPR046807">
    <property type="entry name" value="Tra1_central"/>
</dbReference>
<feature type="compositionally biased region" description="Basic and acidic residues" evidence="1">
    <location>
        <begin position="1922"/>
        <end position="1933"/>
    </location>
</feature>
<accession>A0AAV8V1H7</accession>
<dbReference type="SUPFAM" id="SSF48371">
    <property type="entry name" value="ARM repeat"/>
    <property type="match status" value="3"/>
</dbReference>
<feature type="compositionally biased region" description="Basic and acidic residues" evidence="1">
    <location>
        <begin position="3130"/>
        <end position="3142"/>
    </location>
</feature>
<dbReference type="InterPro" id="IPR014009">
    <property type="entry name" value="PIK_FAT"/>
</dbReference>
<evidence type="ECO:0000256" key="1">
    <source>
        <dbReference type="SAM" id="MobiDB-lite"/>
    </source>
</evidence>
<feature type="compositionally biased region" description="Polar residues" evidence="1">
    <location>
        <begin position="3150"/>
        <end position="3159"/>
    </location>
</feature>
<dbReference type="InterPro" id="IPR003151">
    <property type="entry name" value="PIK-rel_kinase_FAT"/>
</dbReference>
<dbReference type="GO" id="GO:0005634">
    <property type="term" value="C:nucleus"/>
    <property type="evidence" value="ECO:0007669"/>
    <property type="project" value="TreeGrafter"/>
</dbReference>
<protein>
    <recommendedName>
        <fullName evidence="2">FAT domain-containing protein</fullName>
    </recommendedName>
</protein>